<dbReference type="InterPro" id="IPR058624">
    <property type="entry name" value="MdtA-like_HH"/>
</dbReference>
<protein>
    <submittedName>
        <fullName evidence="8">Efflux pump periplasmic linker BepF</fullName>
    </submittedName>
</protein>
<feature type="domain" description="Multidrug resistance protein MdtA-like beta-barrel" evidence="6">
    <location>
        <begin position="229"/>
        <end position="285"/>
    </location>
</feature>
<evidence type="ECO:0000259" key="4">
    <source>
        <dbReference type="Pfam" id="PF25876"/>
    </source>
</evidence>
<organism evidence="8">
    <name type="scientific">Vibrio alginolyticus</name>
    <dbReference type="NCBI Taxonomy" id="663"/>
    <lineage>
        <taxon>Bacteria</taxon>
        <taxon>Pseudomonadati</taxon>
        <taxon>Pseudomonadota</taxon>
        <taxon>Gammaproteobacteria</taxon>
        <taxon>Vibrionales</taxon>
        <taxon>Vibrionaceae</taxon>
        <taxon>Vibrio</taxon>
    </lineage>
</organism>
<accession>A0A1W6TCD5</accession>
<dbReference type="Pfam" id="PF25967">
    <property type="entry name" value="RND-MFP_C"/>
    <property type="match status" value="1"/>
</dbReference>
<evidence type="ECO:0000259" key="5">
    <source>
        <dbReference type="Pfam" id="PF25917"/>
    </source>
</evidence>
<feature type="coiled-coil region" evidence="3">
    <location>
        <begin position="98"/>
        <end position="163"/>
    </location>
</feature>
<keyword evidence="3" id="KW-0175">Coiled coil</keyword>
<sequence>MLKKVFGIGLLSVLAACADEEITKQPNTPLPTIDVSKVIYEPVQSWFTFTTRLQAPEKVSLMPRVSGVIETVEFKDGQSVNKGDLLVTLDDRTFKAQVSRLEAQVKSARAALEQAANEQKRAAQLVKRKAISAEQAEARDTAVKQRSAELMALRAQLESAKLDLEFTKIYAPISGTISRAFITKGNNVNANQSVISNIVSNDQVYAYFDVDERTWNRYFSTINADSNLPTRLELSGQNGQVFFGRVDFVDNSINENTGTLQVRAVFDATKSNLKVGSFGRVQISTTKPVERVLVPERSIGTDLENRFVLTLNEENTLQYSIVTLGERYGTFRAIENGLNADSIIAVNGPAKVGPNSKVTPKNVTLDISNTSLIMASNSTSLPNKRLAQD</sequence>
<evidence type="ECO:0000259" key="6">
    <source>
        <dbReference type="Pfam" id="PF25944"/>
    </source>
</evidence>
<dbReference type="Gene3D" id="2.40.30.170">
    <property type="match status" value="1"/>
</dbReference>
<gene>
    <name evidence="8" type="primary">bepF_1</name>
    <name evidence="8" type="ORF">K05K4_16930</name>
</gene>
<dbReference type="Gene3D" id="2.40.420.20">
    <property type="match status" value="1"/>
</dbReference>
<dbReference type="PANTHER" id="PTHR30158:SF26">
    <property type="entry name" value="RESISTANCE-NODULATION-CELL DIVISION (RND) MULTIDRUG EFFLUX MEMBRANE FUSION PROTEIN MEXE"/>
    <property type="match status" value="1"/>
</dbReference>
<dbReference type="GO" id="GO:0005886">
    <property type="term" value="C:plasma membrane"/>
    <property type="evidence" value="ECO:0007669"/>
    <property type="project" value="TreeGrafter"/>
</dbReference>
<evidence type="ECO:0000256" key="1">
    <source>
        <dbReference type="ARBA" id="ARBA00004519"/>
    </source>
</evidence>
<comment type="similarity">
    <text evidence="2">Belongs to the membrane fusion protein (MFP) (TC 8.A.1) family.</text>
</comment>
<dbReference type="RefSeq" id="WP_025768141.1">
    <property type="nucleotide sequence ID" value="NZ_CP016224.1"/>
</dbReference>
<evidence type="ECO:0000259" key="7">
    <source>
        <dbReference type="Pfam" id="PF25967"/>
    </source>
</evidence>
<feature type="domain" description="Multidrug resistance protein MdtA-like alpha-helical hairpin" evidence="4">
    <location>
        <begin position="99"/>
        <end position="167"/>
    </location>
</feature>
<dbReference type="InterPro" id="IPR058625">
    <property type="entry name" value="MdtA-like_BSH"/>
</dbReference>
<dbReference type="SUPFAM" id="SSF111369">
    <property type="entry name" value="HlyD-like secretion proteins"/>
    <property type="match status" value="1"/>
</dbReference>
<comment type="subcellular location">
    <subcellularLocation>
        <location evidence="1">Cell inner membrane</location>
        <topology evidence="1">Lipid-anchor</topology>
    </subcellularLocation>
</comment>
<evidence type="ECO:0000256" key="2">
    <source>
        <dbReference type="ARBA" id="ARBA00009477"/>
    </source>
</evidence>
<dbReference type="NCBIfam" id="TIGR01730">
    <property type="entry name" value="RND_mfp"/>
    <property type="match status" value="1"/>
</dbReference>
<dbReference type="Gene3D" id="2.40.50.100">
    <property type="match status" value="1"/>
</dbReference>
<feature type="domain" description="Multidrug resistance protein MdtA-like barrel-sandwich hybrid" evidence="5">
    <location>
        <begin position="57"/>
        <end position="193"/>
    </location>
</feature>
<dbReference type="PROSITE" id="PS51257">
    <property type="entry name" value="PROKAR_LIPOPROTEIN"/>
    <property type="match status" value="1"/>
</dbReference>
<evidence type="ECO:0000256" key="3">
    <source>
        <dbReference type="SAM" id="Coils"/>
    </source>
</evidence>
<dbReference type="InterPro" id="IPR006143">
    <property type="entry name" value="RND_pump_MFP"/>
</dbReference>
<dbReference type="InterPro" id="IPR058626">
    <property type="entry name" value="MdtA-like_b-barrel"/>
</dbReference>
<dbReference type="Gene3D" id="1.10.287.470">
    <property type="entry name" value="Helix hairpin bin"/>
    <property type="match status" value="1"/>
</dbReference>
<proteinExistence type="inferred from homology"/>
<evidence type="ECO:0000313" key="8">
    <source>
        <dbReference type="EMBL" id="ARP18529.1"/>
    </source>
</evidence>
<dbReference type="AlphaFoldDB" id="A0A1W6TCD5"/>
<dbReference type="InterPro" id="IPR058627">
    <property type="entry name" value="MdtA-like_C"/>
</dbReference>
<reference evidence="8" key="1">
    <citation type="submission" date="2016-10" db="EMBL/GenBank/DDBJ databases">
        <title>The High Quality Genome of Vibrio alginolyticus K01M1.</title>
        <authorList>
            <person name="Wendling C."/>
            <person name="Chibani C.M."/>
            <person name="Hertel R."/>
            <person name="Sproer C."/>
            <person name="Bunk B."/>
            <person name="Overmann J."/>
            <person name="Roth O."/>
            <person name="Liesegang H."/>
        </authorList>
    </citation>
    <scope>NUCLEOTIDE SEQUENCE</scope>
    <source>
        <strain evidence="8">K05K4</strain>
    </source>
</reference>
<dbReference type="GO" id="GO:0030313">
    <property type="term" value="C:cell envelope"/>
    <property type="evidence" value="ECO:0007669"/>
    <property type="project" value="UniProtKB-SubCell"/>
</dbReference>
<dbReference type="EMBL" id="CP017902">
    <property type="protein sequence ID" value="ARP18529.1"/>
    <property type="molecule type" value="Genomic_DNA"/>
</dbReference>
<dbReference type="GO" id="GO:0046677">
    <property type="term" value="P:response to antibiotic"/>
    <property type="evidence" value="ECO:0007669"/>
    <property type="project" value="TreeGrafter"/>
</dbReference>
<dbReference type="GO" id="GO:0022857">
    <property type="term" value="F:transmembrane transporter activity"/>
    <property type="evidence" value="ECO:0007669"/>
    <property type="project" value="InterPro"/>
</dbReference>
<dbReference type="Pfam" id="PF25917">
    <property type="entry name" value="BSH_RND"/>
    <property type="match status" value="1"/>
</dbReference>
<dbReference type="Pfam" id="PF25876">
    <property type="entry name" value="HH_MFP_RND"/>
    <property type="match status" value="1"/>
</dbReference>
<feature type="domain" description="Multidrug resistance protein MdtA-like C-terminal permuted SH3" evidence="7">
    <location>
        <begin position="292"/>
        <end position="347"/>
    </location>
</feature>
<dbReference type="PANTHER" id="PTHR30158">
    <property type="entry name" value="ACRA/E-RELATED COMPONENT OF DRUG EFFLUX TRANSPORTER"/>
    <property type="match status" value="1"/>
</dbReference>
<name>A0A1W6TCD5_VIBAL</name>
<dbReference type="Pfam" id="PF25944">
    <property type="entry name" value="Beta-barrel_RND"/>
    <property type="match status" value="1"/>
</dbReference>